<feature type="compositionally biased region" description="Polar residues" evidence="1">
    <location>
        <begin position="1"/>
        <end position="17"/>
    </location>
</feature>
<evidence type="ECO:0000313" key="2">
    <source>
        <dbReference type="EMBL" id="TFY96723.1"/>
    </source>
</evidence>
<dbReference type="EMBL" id="SMLL01000008">
    <property type="protein sequence ID" value="TFY96723.1"/>
    <property type="molecule type" value="Genomic_DNA"/>
</dbReference>
<evidence type="ECO:0000313" key="3">
    <source>
        <dbReference type="Proteomes" id="UP000297564"/>
    </source>
</evidence>
<name>A0A4Z0BE24_9BURK</name>
<dbReference type="AlphaFoldDB" id="A0A4Z0BE24"/>
<keyword evidence="3" id="KW-1185">Reference proteome</keyword>
<dbReference type="Gene3D" id="2.10.70.10">
    <property type="entry name" value="Complement Module, domain 1"/>
    <property type="match status" value="1"/>
</dbReference>
<sequence>MATPPLQQGHESPQDAASASEPRAAQRPPLVRSDELMRGQRAIEISHNGVLYRLQATRLGKLILTK</sequence>
<dbReference type="OrthoDB" id="5348353at2"/>
<dbReference type="InterPro" id="IPR019600">
    <property type="entry name" value="Hemin_uptake_protein_HemP"/>
</dbReference>
<organism evidence="2 3">
    <name type="scientific">Ramlibacter rhizophilus</name>
    <dbReference type="NCBI Taxonomy" id="1781167"/>
    <lineage>
        <taxon>Bacteria</taxon>
        <taxon>Pseudomonadati</taxon>
        <taxon>Pseudomonadota</taxon>
        <taxon>Betaproteobacteria</taxon>
        <taxon>Burkholderiales</taxon>
        <taxon>Comamonadaceae</taxon>
        <taxon>Ramlibacter</taxon>
    </lineage>
</organism>
<dbReference type="Pfam" id="PF10636">
    <property type="entry name" value="hemP"/>
    <property type="match status" value="1"/>
</dbReference>
<accession>A0A4Z0BE24</accession>
<protein>
    <submittedName>
        <fullName evidence="2">Hemin uptake protein HemP</fullName>
    </submittedName>
</protein>
<comment type="caution">
    <text evidence="2">The sequence shown here is derived from an EMBL/GenBank/DDBJ whole genome shotgun (WGS) entry which is preliminary data.</text>
</comment>
<evidence type="ECO:0000256" key="1">
    <source>
        <dbReference type="SAM" id="MobiDB-lite"/>
    </source>
</evidence>
<dbReference type="Proteomes" id="UP000297564">
    <property type="component" value="Unassembled WGS sequence"/>
</dbReference>
<gene>
    <name evidence="2" type="primary">hemP</name>
    <name evidence="2" type="ORF">EZ242_18710</name>
</gene>
<reference evidence="2 3" key="1">
    <citation type="submission" date="2019-03" db="EMBL/GenBank/DDBJ databases">
        <title>Ramlibacter rhizophilus CCTCC AB2015357, whole genome shotgun sequence.</title>
        <authorList>
            <person name="Zhang X."/>
            <person name="Feng G."/>
            <person name="Zhu H."/>
        </authorList>
    </citation>
    <scope>NUCLEOTIDE SEQUENCE [LARGE SCALE GENOMIC DNA]</scope>
    <source>
        <strain evidence="2 3">CCTCC AB2015357</strain>
    </source>
</reference>
<feature type="region of interest" description="Disordered" evidence="1">
    <location>
        <begin position="1"/>
        <end position="35"/>
    </location>
</feature>
<dbReference type="RefSeq" id="WP_135286735.1">
    <property type="nucleotide sequence ID" value="NZ_SMLL01000008.1"/>
</dbReference>
<proteinExistence type="predicted"/>